<accession>A0A4U9V320</accession>
<proteinExistence type="predicted"/>
<gene>
    <name evidence="1" type="primary">ptrA_5</name>
    <name evidence="1" type="ORF">NCTC12965_04453</name>
</gene>
<dbReference type="EC" id="3.4.24.55" evidence="1"/>
<evidence type="ECO:0000313" key="1">
    <source>
        <dbReference type="EMBL" id="VTR40123.1"/>
    </source>
</evidence>
<protein>
    <submittedName>
        <fullName evidence="1">Protease 3</fullName>
        <ecNumber evidence="1">3.4.24.55</ecNumber>
    </submittedName>
</protein>
<dbReference type="EMBL" id="CABEEZ010000097">
    <property type="protein sequence ID" value="VTR40123.1"/>
    <property type="molecule type" value="Genomic_DNA"/>
</dbReference>
<dbReference type="AlphaFoldDB" id="A0A4U9V320"/>
<keyword evidence="1" id="KW-0645">Protease</keyword>
<organism evidence="1">
    <name type="scientific">Serratia fonticola</name>
    <dbReference type="NCBI Taxonomy" id="47917"/>
    <lineage>
        <taxon>Bacteria</taxon>
        <taxon>Pseudomonadati</taxon>
        <taxon>Pseudomonadota</taxon>
        <taxon>Gammaproteobacteria</taxon>
        <taxon>Enterobacterales</taxon>
        <taxon>Yersiniaceae</taxon>
        <taxon>Serratia</taxon>
    </lineage>
</organism>
<reference evidence="1" key="1">
    <citation type="submission" date="2019-05" db="EMBL/GenBank/DDBJ databases">
        <authorList>
            <consortium name="Pathogen Informatics"/>
        </authorList>
    </citation>
    <scope>NUCLEOTIDE SEQUENCE [LARGE SCALE GENOMIC DNA]</scope>
    <source>
        <strain evidence="1">NCTC12965</strain>
    </source>
</reference>
<dbReference type="InterPro" id="IPR011249">
    <property type="entry name" value="Metalloenz_LuxS/M16"/>
</dbReference>
<dbReference type="GO" id="GO:0046872">
    <property type="term" value="F:metal ion binding"/>
    <property type="evidence" value="ECO:0007669"/>
    <property type="project" value="InterPro"/>
</dbReference>
<dbReference type="GO" id="GO:0006508">
    <property type="term" value="P:proteolysis"/>
    <property type="evidence" value="ECO:0007669"/>
    <property type="project" value="UniProtKB-KW"/>
</dbReference>
<keyword evidence="1" id="KW-0378">Hydrolase</keyword>
<sequence length="72" mass="8292">MLQGEGIKQSYFDEIAHVLNLDFRYPSITRDMNYIEWLVDYHAACTGRAYAGCAVTWPIATILKPLLNAWVR</sequence>
<dbReference type="GO" id="GO:0004222">
    <property type="term" value="F:metalloendopeptidase activity"/>
    <property type="evidence" value="ECO:0007669"/>
    <property type="project" value="UniProtKB-EC"/>
</dbReference>
<name>A0A4U9V320_SERFO</name>
<dbReference type="SUPFAM" id="SSF63411">
    <property type="entry name" value="LuxS/MPP-like metallohydrolase"/>
    <property type="match status" value="1"/>
</dbReference>